<dbReference type="InterPro" id="IPR014276">
    <property type="entry name" value="2-oxoglutarate_DH_E2"/>
</dbReference>
<dbReference type="AlphaFoldDB" id="A0A545TQS1"/>
<evidence type="ECO:0000256" key="6">
    <source>
        <dbReference type="ARBA" id="ARBA00022532"/>
    </source>
</evidence>
<feature type="domain" description="Lipoyl-binding" evidence="13">
    <location>
        <begin position="121"/>
        <end position="196"/>
    </location>
</feature>
<keyword evidence="8" id="KW-0450">Lipoyl</keyword>
<dbReference type="Pfam" id="PF00198">
    <property type="entry name" value="2-oxoacid_dh"/>
    <property type="match status" value="1"/>
</dbReference>
<dbReference type="GO" id="GO:0006099">
    <property type="term" value="P:tricarboxylic acid cycle"/>
    <property type="evidence" value="ECO:0007669"/>
    <property type="project" value="UniProtKB-UniRule"/>
</dbReference>
<dbReference type="InterPro" id="IPR000089">
    <property type="entry name" value="Biotin_lipoyl"/>
</dbReference>
<dbReference type="SUPFAM" id="SSF51230">
    <property type="entry name" value="Single hybrid motif"/>
    <property type="match status" value="2"/>
</dbReference>
<dbReference type="EMBL" id="VHSH01000004">
    <property type="protein sequence ID" value="TQV79573.1"/>
    <property type="molecule type" value="Genomic_DNA"/>
</dbReference>
<name>A0A545TQS1_9PROT</name>
<dbReference type="GO" id="GO:0045252">
    <property type="term" value="C:oxoglutarate dehydrogenase complex"/>
    <property type="evidence" value="ECO:0007669"/>
    <property type="project" value="UniProtKB-UniRule"/>
</dbReference>
<dbReference type="UniPathway" id="UPA00868">
    <property type="reaction ID" value="UER00840"/>
</dbReference>
<dbReference type="Gene3D" id="2.40.50.100">
    <property type="match status" value="2"/>
</dbReference>
<evidence type="ECO:0000256" key="4">
    <source>
        <dbReference type="ARBA" id="ARBA00007317"/>
    </source>
</evidence>
<dbReference type="Proteomes" id="UP000315252">
    <property type="component" value="Unassembled WGS sequence"/>
</dbReference>
<keyword evidence="7 15" id="KW-0808">Transferase</keyword>
<dbReference type="NCBIfam" id="TIGR01347">
    <property type="entry name" value="sucB"/>
    <property type="match status" value="1"/>
</dbReference>
<evidence type="ECO:0000313" key="15">
    <source>
        <dbReference type="EMBL" id="TQV79573.1"/>
    </source>
</evidence>
<reference evidence="15 16" key="1">
    <citation type="submission" date="2019-06" db="EMBL/GenBank/DDBJ databases">
        <title>Whole genome sequence for Rhodospirillaceae sp. R148.</title>
        <authorList>
            <person name="Wang G."/>
        </authorList>
    </citation>
    <scope>NUCLEOTIDE SEQUENCE [LARGE SCALE GENOMIC DNA]</scope>
    <source>
        <strain evidence="15 16">R148</strain>
    </source>
</reference>
<dbReference type="InterPro" id="IPR050537">
    <property type="entry name" value="2-oxoacid_dehydrogenase"/>
</dbReference>
<dbReference type="InterPro" id="IPR006255">
    <property type="entry name" value="SucB"/>
</dbReference>
<dbReference type="Gene3D" id="4.10.320.10">
    <property type="entry name" value="E3-binding domain"/>
    <property type="match status" value="1"/>
</dbReference>
<organism evidence="15 16">
    <name type="scientific">Denitrobaculum tricleocarpae</name>
    <dbReference type="NCBI Taxonomy" id="2591009"/>
    <lineage>
        <taxon>Bacteria</taxon>
        <taxon>Pseudomonadati</taxon>
        <taxon>Pseudomonadota</taxon>
        <taxon>Alphaproteobacteria</taxon>
        <taxon>Rhodospirillales</taxon>
        <taxon>Rhodospirillaceae</taxon>
        <taxon>Denitrobaculum</taxon>
    </lineage>
</organism>
<evidence type="ECO:0000256" key="5">
    <source>
        <dbReference type="ARBA" id="ARBA00011666"/>
    </source>
</evidence>
<dbReference type="PROSITE" id="PS51826">
    <property type="entry name" value="PSBD"/>
    <property type="match status" value="1"/>
</dbReference>
<comment type="pathway">
    <text evidence="3">Amino-acid degradation; L-lysine degradation via saccharopine pathway; glutaryl-CoA from L-lysine: step 6/6.</text>
</comment>
<evidence type="ECO:0000313" key="16">
    <source>
        <dbReference type="Proteomes" id="UP000315252"/>
    </source>
</evidence>
<dbReference type="InterPro" id="IPR011053">
    <property type="entry name" value="Single_hybrid_motif"/>
</dbReference>
<evidence type="ECO:0000259" key="14">
    <source>
        <dbReference type="PROSITE" id="PS51826"/>
    </source>
</evidence>
<proteinExistence type="inferred from homology"/>
<dbReference type="SUPFAM" id="SSF52777">
    <property type="entry name" value="CoA-dependent acyltransferases"/>
    <property type="match status" value="1"/>
</dbReference>
<dbReference type="GO" id="GO:0033512">
    <property type="term" value="P:L-lysine catabolic process to acetyl-CoA via saccharopine"/>
    <property type="evidence" value="ECO:0007669"/>
    <property type="project" value="UniProtKB-UniPathway"/>
</dbReference>
<dbReference type="InterPro" id="IPR001078">
    <property type="entry name" value="2-oxoacid_DH_actylTfrase"/>
</dbReference>
<dbReference type="InterPro" id="IPR004167">
    <property type="entry name" value="PSBD"/>
</dbReference>
<dbReference type="OrthoDB" id="9805770at2"/>
<dbReference type="EC" id="2.3.1.61" evidence="11"/>
<accession>A0A545TQS1</accession>
<dbReference type="Pfam" id="PF02817">
    <property type="entry name" value="E3_binding"/>
    <property type="match status" value="1"/>
</dbReference>
<feature type="domain" description="Peripheral subunit-binding (PSBD)" evidence="14">
    <location>
        <begin position="269"/>
        <end position="306"/>
    </location>
</feature>
<dbReference type="PROSITE" id="PS50968">
    <property type="entry name" value="BIOTINYL_LIPOYL"/>
    <property type="match status" value="2"/>
</dbReference>
<comment type="similarity">
    <text evidence="4">Belongs to the 2-oxoacid dehydrogenase family.</text>
</comment>
<dbReference type="InterPro" id="IPR036625">
    <property type="entry name" value="E3-bd_dom_sf"/>
</dbReference>
<dbReference type="Pfam" id="PF00364">
    <property type="entry name" value="Biotin_lipoyl"/>
    <property type="match status" value="2"/>
</dbReference>
<dbReference type="PANTHER" id="PTHR43416:SF5">
    <property type="entry name" value="DIHYDROLIPOYLLYSINE-RESIDUE SUCCINYLTRANSFERASE COMPONENT OF 2-OXOGLUTARATE DEHYDROGENASE COMPLEX, MITOCHONDRIAL"/>
    <property type="match status" value="1"/>
</dbReference>
<dbReference type="NCBIfam" id="NF004309">
    <property type="entry name" value="PRK05704.1"/>
    <property type="match status" value="1"/>
</dbReference>
<feature type="region of interest" description="Disordered" evidence="12">
    <location>
        <begin position="227"/>
        <end position="249"/>
    </location>
</feature>
<evidence type="ECO:0000256" key="8">
    <source>
        <dbReference type="ARBA" id="ARBA00022823"/>
    </source>
</evidence>
<evidence type="ECO:0000256" key="9">
    <source>
        <dbReference type="ARBA" id="ARBA00023315"/>
    </source>
</evidence>
<dbReference type="Gene3D" id="3.30.559.10">
    <property type="entry name" value="Chloramphenicol acetyltransferase-like domain"/>
    <property type="match status" value="1"/>
</dbReference>
<evidence type="ECO:0000256" key="12">
    <source>
        <dbReference type="SAM" id="MobiDB-lite"/>
    </source>
</evidence>
<feature type="compositionally biased region" description="Low complexity" evidence="12">
    <location>
        <begin position="83"/>
        <end position="114"/>
    </location>
</feature>
<keyword evidence="9 15" id="KW-0012">Acyltransferase</keyword>
<dbReference type="PANTHER" id="PTHR43416">
    <property type="entry name" value="DIHYDROLIPOYLLYSINE-RESIDUE SUCCINYLTRANSFERASE COMPONENT OF 2-OXOGLUTARATE DEHYDROGENASE COMPLEX, MITOCHONDRIAL-RELATED"/>
    <property type="match status" value="1"/>
</dbReference>
<dbReference type="InterPro" id="IPR003016">
    <property type="entry name" value="2-oxoA_DH_lipoyl-BS"/>
</dbReference>
<dbReference type="GO" id="GO:0005829">
    <property type="term" value="C:cytosol"/>
    <property type="evidence" value="ECO:0007669"/>
    <property type="project" value="TreeGrafter"/>
</dbReference>
<evidence type="ECO:0000256" key="1">
    <source>
        <dbReference type="ARBA" id="ARBA00001938"/>
    </source>
</evidence>
<evidence type="ECO:0000256" key="7">
    <source>
        <dbReference type="ARBA" id="ARBA00022679"/>
    </source>
</evidence>
<comment type="cofactor">
    <cofactor evidence="1">
        <name>(R)-lipoate</name>
        <dbReference type="ChEBI" id="CHEBI:83088"/>
    </cofactor>
</comment>
<gene>
    <name evidence="15" type="primary">odhB</name>
    <name evidence="15" type="ORF">FKG95_12660</name>
</gene>
<dbReference type="InterPro" id="IPR023213">
    <property type="entry name" value="CAT-like_dom_sf"/>
</dbReference>
<evidence type="ECO:0000256" key="2">
    <source>
        <dbReference type="ARBA" id="ARBA00004052"/>
    </source>
</evidence>
<evidence type="ECO:0000256" key="3">
    <source>
        <dbReference type="ARBA" id="ARBA00005145"/>
    </source>
</evidence>
<keyword evidence="16" id="KW-1185">Reference proteome</keyword>
<comment type="catalytic activity">
    <reaction evidence="10">
        <text>N(6)-[(R)-dihydrolipoyl]-L-lysyl-[protein] + succinyl-CoA = N(6)-[(R)-S(8)-succinyldihydrolipoyl]-L-lysyl-[protein] + CoA</text>
        <dbReference type="Rhea" id="RHEA:15213"/>
        <dbReference type="Rhea" id="RHEA-COMP:10475"/>
        <dbReference type="Rhea" id="RHEA-COMP:20092"/>
        <dbReference type="ChEBI" id="CHEBI:57287"/>
        <dbReference type="ChEBI" id="CHEBI:57292"/>
        <dbReference type="ChEBI" id="CHEBI:83100"/>
        <dbReference type="ChEBI" id="CHEBI:83120"/>
        <dbReference type="EC" id="2.3.1.61"/>
    </reaction>
</comment>
<evidence type="ECO:0000256" key="11">
    <source>
        <dbReference type="NCBIfam" id="TIGR01347"/>
    </source>
</evidence>
<keyword evidence="6" id="KW-0816">Tricarboxylic acid cycle</keyword>
<dbReference type="GO" id="GO:0004149">
    <property type="term" value="F:dihydrolipoyllysine-residue succinyltransferase activity"/>
    <property type="evidence" value="ECO:0007669"/>
    <property type="project" value="UniProtKB-UniRule"/>
</dbReference>
<dbReference type="FunFam" id="3.30.559.10:FF:000007">
    <property type="entry name" value="Dihydrolipoamide acetyltransferase component of pyruvate dehydrogenase complex"/>
    <property type="match status" value="1"/>
</dbReference>
<comment type="caution">
    <text evidence="15">The sequence shown here is derived from an EMBL/GenBank/DDBJ whole genome shotgun (WGS) entry which is preliminary data.</text>
</comment>
<dbReference type="PROSITE" id="PS00189">
    <property type="entry name" value="LIPOYL"/>
    <property type="match status" value="2"/>
</dbReference>
<dbReference type="RefSeq" id="WP_142896754.1">
    <property type="nucleotide sequence ID" value="NZ_ML660055.1"/>
</dbReference>
<comment type="function">
    <text evidence="2">E2 component of the 2-oxoglutarate dehydrogenase (OGDH) complex which catalyzes the second step in the conversion of 2-oxoglutarate to succinyl-CoA and CO(2).</text>
</comment>
<feature type="region of interest" description="Disordered" evidence="12">
    <location>
        <begin position="80"/>
        <end position="115"/>
    </location>
</feature>
<evidence type="ECO:0000256" key="10">
    <source>
        <dbReference type="ARBA" id="ARBA00052761"/>
    </source>
</evidence>
<protein>
    <recommendedName>
        <fullName evidence="11">Dihydrolipoyllysine-residue succinyltransferase</fullName>
        <ecNumber evidence="11">2.3.1.61</ecNumber>
    </recommendedName>
</protein>
<evidence type="ECO:0000259" key="13">
    <source>
        <dbReference type="PROSITE" id="PS50968"/>
    </source>
</evidence>
<sequence length="564" mass="57604">MPTDIVVPALGESVSEATVAQWLKKPGEAVAMDEAIVELETDKVTLEVNASEAGVLAEIVAAEGDNVEVGALLGRIGEGGGAAAEAPAPAAKSEPATPPAAEAAPAAPSAPTGGAVNGGEAVDVIVPTLGESVTEATIAQWMKKVGDPVAADEALVELETDKVTLEVNSPSNGTLTSIVAEEGATVGVAAILGVVTAGGAGASAPAAASAPATPAASAPAAAPAASSPAVAPASDLDPGSAPRSGSNGGITKADVVSFLTANTPPAAMTLSPAVRKLIDENHLNPGQIKGTGKDGRITKDDVLAFMANPPAPPAAVATAPVSAPAAATPAAGAREERVKMTKLRKTIARRLKDAQNTAAMLTTFNEVDMSAVMALRAQYKEGFEKKHGVKLGFSSFFTKAVVAALQALPAVNARIDGEEIVYNHFYDVGMAVSTPNGLMVPVMRDCDQKSFADIEKSLGELAKKGRDGKLSMDEMSGGTFTITNGGVFGSMMSTPILNMPQSAILGLHKIQERPMAVNGQVEIRPMMYLALSYDHRIIDGREAVTFLVKVKEAIEDPQRLLLDM</sequence>
<feature type="domain" description="Lipoyl-binding" evidence="13">
    <location>
        <begin position="2"/>
        <end position="77"/>
    </location>
</feature>
<comment type="subunit">
    <text evidence="5">Forms a 24-polypeptide structural core with octahedral symmetry. Part of the 2-oxoglutarate dehydrogenase (OGDH) complex composed of E1 (2-oxoglutarate dehydrogenase), E2 (dihydrolipoamide succinyltransferase) and E3 (dihydrolipoamide dehydrogenase); the complex contains multiple copies of the three enzymatic components (E1, E2 and E3).</text>
</comment>
<dbReference type="SUPFAM" id="SSF47005">
    <property type="entry name" value="Peripheral subunit-binding domain of 2-oxo acid dehydrogenase complex"/>
    <property type="match status" value="1"/>
</dbReference>
<dbReference type="CDD" id="cd06849">
    <property type="entry name" value="lipoyl_domain"/>
    <property type="match status" value="2"/>
</dbReference>
<dbReference type="NCBIfam" id="TIGR02927">
    <property type="entry name" value="SucB_Actino"/>
    <property type="match status" value="1"/>
</dbReference>